<evidence type="ECO:0008006" key="4">
    <source>
        <dbReference type="Google" id="ProtNLM"/>
    </source>
</evidence>
<dbReference type="STRING" id="396588.Tgr7_1818"/>
<gene>
    <name evidence="2" type="ordered locus">Tgr7_1818</name>
</gene>
<dbReference type="SUPFAM" id="SSF53850">
    <property type="entry name" value="Periplasmic binding protein-like II"/>
    <property type="match status" value="1"/>
</dbReference>
<protein>
    <recommendedName>
        <fullName evidence="4">ABC-type phosphate/phosphonate transport system periplasmic component-like protein</fullName>
    </recommendedName>
</protein>
<name>B8GSJ5_THISH</name>
<dbReference type="HOGENOM" id="CLU_1041836_0_0_6"/>
<dbReference type="Pfam" id="PF12974">
    <property type="entry name" value="Phosphonate-bd"/>
    <property type="match status" value="1"/>
</dbReference>
<evidence type="ECO:0000256" key="1">
    <source>
        <dbReference type="SAM" id="SignalP"/>
    </source>
</evidence>
<dbReference type="EMBL" id="CP001339">
    <property type="protein sequence ID" value="ACL72899.1"/>
    <property type="molecule type" value="Genomic_DNA"/>
</dbReference>
<dbReference type="Proteomes" id="UP000002383">
    <property type="component" value="Chromosome"/>
</dbReference>
<keyword evidence="3" id="KW-1185">Reference proteome</keyword>
<dbReference type="KEGG" id="tgr:Tgr7_1818"/>
<dbReference type="AlphaFoldDB" id="B8GSJ5"/>
<evidence type="ECO:0000313" key="3">
    <source>
        <dbReference type="Proteomes" id="UP000002383"/>
    </source>
</evidence>
<organism evidence="2 3">
    <name type="scientific">Thioalkalivibrio sulfidiphilus (strain HL-EbGR7)</name>
    <dbReference type="NCBI Taxonomy" id="396588"/>
    <lineage>
        <taxon>Bacteria</taxon>
        <taxon>Pseudomonadati</taxon>
        <taxon>Pseudomonadota</taxon>
        <taxon>Gammaproteobacteria</taxon>
        <taxon>Chromatiales</taxon>
        <taxon>Ectothiorhodospiraceae</taxon>
        <taxon>Thioalkalivibrio</taxon>
    </lineage>
</organism>
<evidence type="ECO:0000313" key="2">
    <source>
        <dbReference type="EMBL" id="ACL72899.1"/>
    </source>
</evidence>
<feature type="chain" id="PRO_5002870588" description="ABC-type phosphate/phosphonate transport system periplasmic component-like protein" evidence="1">
    <location>
        <begin position="26"/>
        <end position="267"/>
    </location>
</feature>
<dbReference type="eggNOG" id="COG3221">
    <property type="taxonomic scope" value="Bacteria"/>
</dbReference>
<accession>B8GSJ5</accession>
<keyword evidence="1" id="KW-0732">Signal</keyword>
<feature type="signal peptide" evidence="1">
    <location>
        <begin position="1"/>
        <end position="25"/>
    </location>
</feature>
<sequence length="267" mass="29036" precursor="true">MPSRLIATSLRSMLLFFLLAGSAVKSDELTLAVALGLSQQQAAQTYQPLIAYLAQATGRDIRLETSVNILAHWQLMRREAYDIVIDAPPFTAYRAARMDYTVVAKLPDVLSFTLASHVDFGILDPSELIGRRVASQPSPALGALGLINLFPDSVRQPHIVPVDTHVEAAQSAVDKRTVGAMLPTSLMANFPDLVPVYTTEQLPAPGISVSSRVSPDQRERIRQALLNAQNSPTGRAMLEALNVPNLEEAANDTYLGLETMLEGVWGY</sequence>
<reference evidence="2 3" key="1">
    <citation type="journal article" date="2011" name="Stand. Genomic Sci.">
        <title>Complete genome sequence of 'Thioalkalivibrio sulfidophilus' HL-EbGr7.</title>
        <authorList>
            <person name="Muyzer G."/>
            <person name="Sorokin D.Y."/>
            <person name="Mavromatis K."/>
            <person name="Lapidus A."/>
            <person name="Clum A."/>
            <person name="Ivanova N."/>
            <person name="Pati A."/>
            <person name="d'Haeseleer P."/>
            <person name="Woyke T."/>
            <person name="Kyrpides N.C."/>
        </authorList>
    </citation>
    <scope>NUCLEOTIDE SEQUENCE [LARGE SCALE GENOMIC DNA]</scope>
    <source>
        <strain evidence="2 3">HL-EbGR7</strain>
    </source>
</reference>
<proteinExistence type="predicted"/>